<dbReference type="PRINTS" id="PR00080">
    <property type="entry name" value="SDRFAMILY"/>
</dbReference>
<dbReference type="PANTHER" id="PTHR43639:SF1">
    <property type="entry name" value="SHORT-CHAIN DEHYDROGENASE_REDUCTASE FAMILY PROTEIN"/>
    <property type="match status" value="1"/>
</dbReference>
<dbReference type="Pfam" id="PF13561">
    <property type="entry name" value="adh_short_C2"/>
    <property type="match status" value="1"/>
</dbReference>
<reference evidence="3 4" key="1">
    <citation type="submission" date="2021-12" db="EMBL/GenBank/DDBJ databases">
        <title>Discovery of the Pendulisporaceae a myxobacterial family with distinct sporulation behavior and unique specialized metabolism.</title>
        <authorList>
            <person name="Garcia R."/>
            <person name="Popoff A."/>
            <person name="Bader C.D."/>
            <person name="Loehr J."/>
            <person name="Walesch S."/>
            <person name="Walt C."/>
            <person name="Boldt J."/>
            <person name="Bunk B."/>
            <person name="Haeckl F.J.F.P.J."/>
            <person name="Gunesch A.P."/>
            <person name="Birkelbach J."/>
            <person name="Nuebel U."/>
            <person name="Pietschmann T."/>
            <person name="Bach T."/>
            <person name="Mueller R."/>
        </authorList>
    </citation>
    <scope>NUCLEOTIDE SEQUENCE [LARGE SCALE GENOMIC DNA]</scope>
    <source>
        <strain evidence="3 4">MSr11954</strain>
    </source>
</reference>
<evidence type="ECO:0000313" key="3">
    <source>
        <dbReference type="EMBL" id="WXB11724.1"/>
    </source>
</evidence>
<name>A0ABZ2LLD3_9BACT</name>
<keyword evidence="4" id="KW-1185">Reference proteome</keyword>
<proteinExistence type="inferred from homology"/>
<dbReference type="Gene3D" id="3.40.50.720">
    <property type="entry name" value="NAD(P)-binding Rossmann-like Domain"/>
    <property type="match status" value="1"/>
</dbReference>
<sequence>MTNEKKLTGKVALVTGGSRGLGRETARALADEGADIAISYVASADKAEAVVRELQAKGVRAAAFQSDQGEPGRPAALVDAVVAHFGRLDILVNNAALSIPSRIDAPDGDVAALDRLWAVNALGVVATIRAAVKVLGKGGRIITIGSGVARRAGYPGVADYAGTKGAIVAYSKGAARDLAPREITVNVVHAGLMDTDMAIPYRGMFDELVSGLSIQRVARLEEVTAAIVFLASPDASYITGAALDVDGGAAA</sequence>
<accession>A0ABZ2LLD3</accession>
<gene>
    <name evidence="3" type="ORF">LZC94_28180</name>
</gene>
<evidence type="ECO:0000256" key="1">
    <source>
        <dbReference type="ARBA" id="ARBA00006484"/>
    </source>
</evidence>
<keyword evidence="2" id="KW-0560">Oxidoreductase</keyword>
<evidence type="ECO:0000313" key="4">
    <source>
        <dbReference type="Proteomes" id="UP001370348"/>
    </source>
</evidence>
<dbReference type="InterPro" id="IPR002347">
    <property type="entry name" value="SDR_fam"/>
</dbReference>
<protein>
    <submittedName>
        <fullName evidence="3">SDR family oxidoreductase</fullName>
    </submittedName>
</protein>
<dbReference type="RefSeq" id="WP_394821346.1">
    <property type="nucleotide sequence ID" value="NZ_CP089984.1"/>
</dbReference>
<organism evidence="3 4">
    <name type="scientific">Pendulispora albinea</name>
    <dbReference type="NCBI Taxonomy" id="2741071"/>
    <lineage>
        <taxon>Bacteria</taxon>
        <taxon>Pseudomonadati</taxon>
        <taxon>Myxococcota</taxon>
        <taxon>Myxococcia</taxon>
        <taxon>Myxococcales</taxon>
        <taxon>Sorangiineae</taxon>
        <taxon>Pendulisporaceae</taxon>
        <taxon>Pendulispora</taxon>
    </lineage>
</organism>
<dbReference type="InterPro" id="IPR036291">
    <property type="entry name" value="NAD(P)-bd_dom_sf"/>
</dbReference>
<dbReference type="PRINTS" id="PR00081">
    <property type="entry name" value="GDHRDH"/>
</dbReference>
<dbReference type="SUPFAM" id="SSF51735">
    <property type="entry name" value="NAD(P)-binding Rossmann-fold domains"/>
    <property type="match status" value="1"/>
</dbReference>
<dbReference type="EMBL" id="CP089984">
    <property type="protein sequence ID" value="WXB11724.1"/>
    <property type="molecule type" value="Genomic_DNA"/>
</dbReference>
<comment type="similarity">
    <text evidence="1">Belongs to the short-chain dehydrogenases/reductases (SDR) family.</text>
</comment>
<dbReference type="PANTHER" id="PTHR43639">
    <property type="entry name" value="OXIDOREDUCTASE, SHORT-CHAIN DEHYDROGENASE/REDUCTASE FAMILY (AFU_ORTHOLOGUE AFUA_5G02870)"/>
    <property type="match status" value="1"/>
</dbReference>
<evidence type="ECO:0000256" key="2">
    <source>
        <dbReference type="ARBA" id="ARBA00023002"/>
    </source>
</evidence>
<dbReference type="Proteomes" id="UP001370348">
    <property type="component" value="Chromosome"/>
</dbReference>